<dbReference type="EMBL" id="CDML01000034">
    <property type="protein sequence ID" value="CRF41231.1"/>
    <property type="molecule type" value="Genomic_DNA"/>
</dbReference>
<comment type="similarity">
    <text evidence="1">Belongs to the N(4)/N(6)-methyltransferase family.</text>
</comment>
<evidence type="ECO:0000256" key="6">
    <source>
        <dbReference type="ARBA" id="ARBA00022747"/>
    </source>
</evidence>
<reference evidence="10" key="1">
    <citation type="submission" date="2014-12" db="EMBL/GenBank/DDBJ databases">
        <title>Whole genome sequences of four Staphylococcus schleiferi canine isolates.</title>
        <authorList>
            <person name="Misic A.M."/>
            <person name="Cain C."/>
            <person name="Morris D.O."/>
            <person name="Rankin S."/>
            <person name="Beiting D."/>
        </authorList>
    </citation>
    <scope>NUCLEOTIDE SEQUENCE</scope>
    <source>
        <strain evidence="9">ASB11</strain>
        <strain evidence="10">ASB13</strain>
        <strain evidence="11">ASB9</strain>
    </source>
</reference>
<dbReference type="Proteomes" id="UP000038622">
    <property type="component" value="Unassembled WGS sequence"/>
</dbReference>
<evidence type="ECO:0000313" key="12">
    <source>
        <dbReference type="Proteomes" id="UP000038622"/>
    </source>
</evidence>
<dbReference type="RefSeq" id="WP_053940626.1">
    <property type="nucleotide sequence ID" value="NZ_CDMH01000005.1"/>
</dbReference>
<keyword evidence="4 10" id="KW-0808">Transferase</keyword>
<reference evidence="12" key="2">
    <citation type="submission" date="2014-12" db="EMBL/GenBank/DDBJ databases">
        <authorList>
            <person name="Smet A."/>
        </authorList>
    </citation>
    <scope>NUCLEOTIDE SEQUENCE [LARGE SCALE GENOMIC DNA]</scope>
</reference>
<evidence type="ECO:0000313" key="10">
    <source>
        <dbReference type="EMBL" id="CRF41936.1"/>
    </source>
</evidence>
<evidence type="ECO:0000256" key="3">
    <source>
        <dbReference type="ARBA" id="ARBA00022603"/>
    </source>
</evidence>
<dbReference type="InterPro" id="IPR029063">
    <property type="entry name" value="SAM-dependent_MTases_sf"/>
</dbReference>
<evidence type="ECO:0000313" key="11">
    <source>
        <dbReference type="EMBL" id="CRF43779.1"/>
    </source>
</evidence>
<evidence type="ECO:0000259" key="8">
    <source>
        <dbReference type="Pfam" id="PF02384"/>
    </source>
</evidence>
<dbReference type="EC" id="2.1.1.72" evidence="2"/>
<accession>A0A0K2X7D0</accession>
<organism evidence="10 14">
    <name type="scientific">Helicobacter ailurogastricus</name>
    <dbReference type="NCBI Taxonomy" id="1578720"/>
    <lineage>
        <taxon>Bacteria</taxon>
        <taxon>Pseudomonadati</taxon>
        <taxon>Campylobacterota</taxon>
        <taxon>Epsilonproteobacteria</taxon>
        <taxon>Campylobacterales</taxon>
        <taxon>Helicobacteraceae</taxon>
        <taxon>Helicobacter</taxon>
    </lineage>
</organism>
<evidence type="ECO:0000256" key="5">
    <source>
        <dbReference type="ARBA" id="ARBA00022691"/>
    </source>
</evidence>
<dbReference type="InterPro" id="IPR051537">
    <property type="entry name" value="DNA_Adenine_Mtase"/>
</dbReference>
<evidence type="ECO:0000256" key="2">
    <source>
        <dbReference type="ARBA" id="ARBA00011900"/>
    </source>
</evidence>
<dbReference type="AlphaFoldDB" id="A0A0K2X7D0"/>
<dbReference type="STRING" id="1578720.HAL011_10180"/>
<dbReference type="GO" id="GO:0032259">
    <property type="term" value="P:methylation"/>
    <property type="evidence" value="ECO:0007669"/>
    <property type="project" value="UniProtKB-KW"/>
</dbReference>
<dbReference type="Gene3D" id="3.40.50.150">
    <property type="entry name" value="Vaccinia Virus protein VP39"/>
    <property type="match status" value="1"/>
</dbReference>
<dbReference type="Proteomes" id="UP000041394">
    <property type="component" value="Unassembled WGS sequence"/>
</dbReference>
<dbReference type="OrthoDB" id="9761012at2"/>
<evidence type="ECO:0000313" key="13">
    <source>
        <dbReference type="Proteomes" id="UP000041394"/>
    </source>
</evidence>
<dbReference type="GO" id="GO:0008170">
    <property type="term" value="F:N-methyltransferase activity"/>
    <property type="evidence" value="ECO:0007669"/>
    <property type="project" value="InterPro"/>
</dbReference>
<feature type="domain" description="DNA methylase adenine-specific" evidence="8">
    <location>
        <begin position="23"/>
        <end position="115"/>
    </location>
</feature>
<dbReference type="GO" id="GO:0009307">
    <property type="term" value="P:DNA restriction-modification system"/>
    <property type="evidence" value="ECO:0007669"/>
    <property type="project" value="UniProtKB-KW"/>
</dbReference>
<evidence type="ECO:0000313" key="14">
    <source>
        <dbReference type="Proteomes" id="UP000045175"/>
    </source>
</evidence>
<evidence type="ECO:0000256" key="4">
    <source>
        <dbReference type="ARBA" id="ARBA00022679"/>
    </source>
</evidence>
<keyword evidence="3" id="KW-0489">Methyltransferase</keyword>
<keyword evidence="12" id="KW-1185">Reference proteome</keyword>
<dbReference type="PANTHER" id="PTHR42933">
    <property type="entry name" value="SLR6095 PROTEIN"/>
    <property type="match status" value="1"/>
</dbReference>
<dbReference type="InterPro" id="IPR003356">
    <property type="entry name" value="DNA_methylase_A-5"/>
</dbReference>
<reference evidence="13 14" key="3">
    <citation type="submission" date="2014-12" db="EMBL/GenBank/DDBJ databases">
        <authorList>
            <person name="Jaenicke S."/>
        </authorList>
    </citation>
    <scope>NUCLEOTIDE SEQUENCE [LARGE SCALE GENOMIC DNA]</scope>
</reference>
<keyword evidence="5" id="KW-0949">S-adenosyl-L-methionine</keyword>
<dbReference type="PANTHER" id="PTHR42933:SF1">
    <property type="entry name" value="SITE-SPECIFIC DNA-METHYLTRANSFERASE (ADENINE-SPECIFIC)"/>
    <property type="match status" value="1"/>
</dbReference>
<evidence type="ECO:0000256" key="1">
    <source>
        <dbReference type="ARBA" id="ARBA00006594"/>
    </source>
</evidence>
<proteinExistence type="inferred from homology"/>
<dbReference type="SUPFAM" id="SSF53335">
    <property type="entry name" value="S-adenosyl-L-methionine-dependent methyltransferases"/>
    <property type="match status" value="1"/>
</dbReference>
<gene>
    <name evidence="9" type="ORF">HAL011_10180</name>
    <name evidence="10" type="ORF">HAL013_00830</name>
    <name evidence="11" type="ORF">HAL09_03290</name>
</gene>
<evidence type="ECO:0000313" key="9">
    <source>
        <dbReference type="EMBL" id="CRF41231.1"/>
    </source>
</evidence>
<sequence>MAQLSEAFSGVLVGLSDHTLNNAPDLFFGTNIATCVLILRKNRGDHRVLFMDASLECVRADTQNKLSPANIAKILKVYENREEIAHFSVLVPQEQIRQNGYNLSVSRYLDPKEEEGGLDISQLNTQIATIVAKQQALREGLDAIIAELESA</sequence>
<dbReference type="GO" id="GO:0009007">
    <property type="term" value="F:site-specific DNA-methyltransferase (adenine-specific) activity"/>
    <property type="evidence" value="ECO:0007669"/>
    <property type="project" value="UniProtKB-EC"/>
</dbReference>
<dbReference type="Proteomes" id="UP000045175">
    <property type="component" value="Unassembled WGS sequence"/>
</dbReference>
<name>A0A0K2X7D0_9HELI</name>
<protein>
    <recommendedName>
        <fullName evidence="2">site-specific DNA-methyltransferase (adenine-specific)</fullName>
        <ecNumber evidence="2">2.1.1.72</ecNumber>
    </recommendedName>
</protein>
<evidence type="ECO:0000256" key="7">
    <source>
        <dbReference type="ARBA" id="ARBA00047942"/>
    </source>
</evidence>
<dbReference type="EMBL" id="CDMN01000010">
    <property type="protein sequence ID" value="CRF43779.1"/>
    <property type="molecule type" value="Genomic_DNA"/>
</dbReference>
<comment type="catalytic activity">
    <reaction evidence="7">
        <text>a 2'-deoxyadenosine in DNA + S-adenosyl-L-methionine = an N(6)-methyl-2'-deoxyadenosine in DNA + S-adenosyl-L-homocysteine + H(+)</text>
        <dbReference type="Rhea" id="RHEA:15197"/>
        <dbReference type="Rhea" id="RHEA-COMP:12418"/>
        <dbReference type="Rhea" id="RHEA-COMP:12419"/>
        <dbReference type="ChEBI" id="CHEBI:15378"/>
        <dbReference type="ChEBI" id="CHEBI:57856"/>
        <dbReference type="ChEBI" id="CHEBI:59789"/>
        <dbReference type="ChEBI" id="CHEBI:90615"/>
        <dbReference type="ChEBI" id="CHEBI:90616"/>
        <dbReference type="EC" id="2.1.1.72"/>
    </reaction>
</comment>
<dbReference type="Pfam" id="PF02384">
    <property type="entry name" value="N6_Mtase"/>
    <property type="match status" value="1"/>
</dbReference>
<dbReference type="GO" id="GO:0003677">
    <property type="term" value="F:DNA binding"/>
    <property type="evidence" value="ECO:0007669"/>
    <property type="project" value="InterPro"/>
</dbReference>
<keyword evidence="6" id="KW-0680">Restriction system</keyword>
<dbReference type="EMBL" id="CDMH01000005">
    <property type="protein sequence ID" value="CRF41936.1"/>
    <property type="molecule type" value="Genomic_DNA"/>
</dbReference>